<evidence type="ECO:0000256" key="11">
    <source>
        <dbReference type="ARBA" id="ARBA00047972"/>
    </source>
</evidence>
<evidence type="ECO:0000256" key="7">
    <source>
        <dbReference type="ARBA" id="ARBA00042645"/>
    </source>
</evidence>
<comment type="catalytic activity">
    <reaction evidence="10">
        <text>S-hexadecanoyl-L-cysteinyl-[protein] + H2O = L-cysteinyl-[protein] + hexadecanoate + H(+)</text>
        <dbReference type="Rhea" id="RHEA:19233"/>
        <dbReference type="Rhea" id="RHEA-COMP:10131"/>
        <dbReference type="Rhea" id="RHEA-COMP:11032"/>
        <dbReference type="ChEBI" id="CHEBI:7896"/>
        <dbReference type="ChEBI" id="CHEBI:15377"/>
        <dbReference type="ChEBI" id="CHEBI:15378"/>
        <dbReference type="ChEBI" id="CHEBI:29950"/>
        <dbReference type="ChEBI" id="CHEBI:74151"/>
        <dbReference type="EC" id="3.1.2.22"/>
    </reaction>
    <physiologicalReaction direction="left-to-right" evidence="10">
        <dbReference type="Rhea" id="RHEA:19234"/>
    </physiologicalReaction>
</comment>
<evidence type="ECO:0000256" key="2">
    <source>
        <dbReference type="ARBA" id="ARBA00022801"/>
    </source>
</evidence>
<evidence type="ECO:0000256" key="10">
    <source>
        <dbReference type="ARBA" id="ARBA00047409"/>
    </source>
</evidence>
<evidence type="ECO:0000256" key="6">
    <source>
        <dbReference type="ARBA" id="ARBA00041520"/>
    </source>
</evidence>
<sequence>MREETGTLDRDGTALAWASLPGAGPTVVFLGGFRSDMTGSKAIFLRDHCAARGQAFLRLDYSGHGASGGRFEDGTITRWTEDAAAVIAARAPGPLVLVGSSMGGWIALLLARRWGPERVRALVGIAAAPDFTEELIPAELTVADHEALARDGVTYRPSEYGDPVPFTAALLRDGARNLVLRDRRRLGCPVHLLQGMADPDVPWRHALRIVEALDDPGVLLTLIKDGDHRLSRPSDLVLLARALDPLLRKDAA</sequence>
<dbReference type="PANTHER" id="PTHR16138:SF7">
    <property type="entry name" value="PALMITOYL-PROTEIN THIOESTERASE ABHD10, MITOCHONDRIAL"/>
    <property type="match status" value="1"/>
</dbReference>
<feature type="domain" description="AB hydrolase-1" evidence="12">
    <location>
        <begin position="27"/>
        <end position="235"/>
    </location>
</feature>
<name>A0ABV6JUR6_9PROT</name>
<evidence type="ECO:0000313" key="13">
    <source>
        <dbReference type="EMBL" id="MFC0409443.1"/>
    </source>
</evidence>
<comment type="function">
    <text evidence="9">Acts as an acyl-protein thioesterase that hydrolyzes fatty acids from acylated residues in proteins. Regulates the mitochondrial S-depalmitoylation of the nucleophilic active site residue of peroxiredoxin-5/PRDX5, a key antioxidant protein, therefore modulating mitochondrial antioxidant ability. Also catalyzes the deglucuronidation of mycophenolic acid acyl-glucuronide, an active metabolite of the immunosuppressant drug mycophenolate.</text>
</comment>
<dbReference type="Pfam" id="PF12697">
    <property type="entry name" value="Abhydrolase_6"/>
    <property type="match status" value="1"/>
</dbReference>
<dbReference type="PANTHER" id="PTHR16138">
    <property type="entry name" value="MYCOPHENOLIC ACID ACYL-GLUCURONIDE ESTERASE, MITOCHONDRIAL"/>
    <property type="match status" value="1"/>
</dbReference>
<dbReference type="Gene3D" id="3.40.50.1820">
    <property type="entry name" value="alpha/beta hydrolase"/>
    <property type="match status" value="1"/>
</dbReference>
<accession>A0ABV6JUR6</accession>
<protein>
    <recommendedName>
        <fullName evidence="5">Palmitoyl-protein thioesterase ABHD10, mitochondrial</fullName>
        <ecNumber evidence="4">3.1.1.93</ecNumber>
        <ecNumber evidence="1">3.1.2.22</ecNumber>
    </recommendedName>
    <alternativeName>
        <fullName evidence="7">Acyl-protein thioesterase ABHD10</fullName>
    </alternativeName>
    <alternativeName>
        <fullName evidence="8">Alpha/beta hydrolase domain-containing protein 10</fullName>
    </alternativeName>
    <alternativeName>
        <fullName evidence="6">Mycophenolic acid acyl-glucuronide esterase, mitochondrial</fullName>
    </alternativeName>
</protein>
<dbReference type="InterPro" id="IPR029058">
    <property type="entry name" value="AB_hydrolase_fold"/>
</dbReference>
<dbReference type="InterPro" id="IPR052382">
    <property type="entry name" value="ABHD10_acyl-thioesterase"/>
</dbReference>
<evidence type="ECO:0000256" key="3">
    <source>
        <dbReference type="ARBA" id="ARBA00022946"/>
    </source>
</evidence>
<evidence type="ECO:0000256" key="5">
    <source>
        <dbReference type="ARBA" id="ARBA00039314"/>
    </source>
</evidence>
<dbReference type="GO" id="GO:0016787">
    <property type="term" value="F:hydrolase activity"/>
    <property type="evidence" value="ECO:0007669"/>
    <property type="project" value="UniProtKB-KW"/>
</dbReference>
<evidence type="ECO:0000256" key="8">
    <source>
        <dbReference type="ARBA" id="ARBA00042704"/>
    </source>
</evidence>
<reference evidence="13 14" key="1">
    <citation type="submission" date="2024-09" db="EMBL/GenBank/DDBJ databases">
        <authorList>
            <person name="Sun Q."/>
            <person name="Mori K."/>
        </authorList>
    </citation>
    <scope>NUCLEOTIDE SEQUENCE [LARGE SCALE GENOMIC DNA]</scope>
    <source>
        <strain evidence="13 14">TBRC 5777</strain>
    </source>
</reference>
<evidence type="ECO:0000313" key="14">
    <source>
        <dbReference type="Proteomes" id="UP001589865"/>
    </source>
</evidence>
<comment type="catalytic activity">
    <reaction evidence="11">
        <text>mycophenolic acid O-acyl-beta-D-glucuronide + H2O = mycophenolate + D-glucuronate + H(+)</text>
        <dbReference type="Rhea" id="RHEA:34179"/>
        <dbReference type="ChEBI" id="CHEBI:15377"/>
        <dbReference type="ChEBI" id="CHEBI:15378"/>
        <dbReference type="ChEBI" id="CHEBI:58720"/>
        <dbReference type="ChEBI" id="CHEBI:62932"/>
        <dbReference type="ChEBI" id="CHEBI:66982"/>
        <dbReference type="EC" id="3.1.1.93"/>
    </reaction>
    <physiologicalReaction direction="left-to-right" evidence="11">
        <dbReference type="Rhea" id="RHEA:34180"/>
    </physiologicalReaction>
</comment>
<dbReference type="InterPro" id="IPR000073">
    <property type="entry name" value="AB_hydrolase_1"/>
</dbReference>
<dbReference type="Proteomes" id="UP001589865">
    <property type="component" value="Unassembled WGS sequence"/>
</dbReference>
<comment type="caution">
    <text evidence="13">The sequence shown here is derived from an EMBL/GenBank/DDBJ whole genome shotgun (WGS) entry which is preliminary data.</text>
</comment>
<evidence type="ECO:0000256" key="4">
    <source>
        <dbReference type="ARBA" id="ARBA00039132"/>
    </source>
</evidence>
<gene>
    <name evidence="13" type="ORF">ACFFGY_14410</name>
</gene>
<keyword evidence="2 13" id="KW-0378">Hydrolase</keyword>
<dbReference type="EC" id="3.1.1.93" evidence="4"/>
<evidence type="ECO:0000256" key="1">
    <source>
        <dbReference type="ARBA" id="ARBA00012423"/>
    </source>
</evidence>
<proteinExistence type="predicted"/>
<dbReference type="RefSeq" id="WP_377045186.1">
    <property type="nucleotide sequence ID" value="NZ_JBHLUN010000009.1"/>
</dbReference>
<dbReference type="EMBL" id="JBHLUN010000009">
    <property type="protein sequence ID" value="MFC0409443.1"/>
    <property type="molecule type" value="Genomic_DNA"/>
</dbReference>
<dbReference type="EC" id="3.1.2.22" evidence="1"/>
<keyword evidence="14" id="KW-1185">Reference proteome</keyword>
<organism evidence="13 14">
    <name type="scientific">Roseomonas elaeocarpi</name>
    <dbReference type="NCBI Taxonomy" id="907779"/>
    <lineage>
        <taxon>Bacteria</taxon>
        <taxon>Pseudomonadati</taxon>
        <taxon>Pseudomonadota</taxon>
        <taxon>Alphaproteobacteria</taxon>
        <taxon>Acetobacterales</taxon>
        <taxon>Roseomonadaceae</taxon>
        <taxon>Roseomonas</taxon>
    </lineage>
</organism>
<keyword evidence="3" id="KW-0809">Transit peptide</keyword>
<evidence type="ECO:0000259" key="12">
    <source>
        <dbReference type="Pfam" id="PF12697"/>
    </source>
</evidence>
<evidence type="ECO:0000256" key="9">
    <source>
        <dbReference type="ARBA" id="ARBA00046047"/>
    </source>
</evidence>
<dbReference type="SUPFAM" id="SSF53474">
    <property type="entry name" value="alpha/beta-Hydrolases"/>
    <property type="match status" value="1"/>
</dbReference>